<dbReference type="CDD" id="cd00093">
    <property type="entry name" value="HTH_XRE"/>
    <property type="match status" value="1"/>
</dbReference>
<evidence type="ECO:0000313" key="3">
    <source>
        <dbReference type="EMBL" id="MTV31861.1"/>
    </source>
</evidence>
<dbReference type="SUPFAM" id="SSF47413">
    <property type="entry name" value="lambda repressor-like DNA-binding domains"/>
    <property type="match status" value="1"/>
</dbReference>
<dbReference type="PROSITE" id="PS50943">
    <property type="entry name" value="HTH_CROC1"/>
    <property type="match status" value="1"/>
</dbReference>
<feature type="domain" description="HTH cro/C1-type" evidence="2">
    <location>
        <begin position="16"/>
        <end position="70"/>
    </location>
</feature>
<dbReference type="RefSeq" id="WP_155446542.1">
    <property type="nucleotide sequence ID" value="NZ_JAOQNR010000015.1"/>
</dbReference>
<dbReference type="InterPro" id="IPR010982">
    <property type="entry name" value="Lambda_DNA-bd_dom_sf"/>
</dbReference>
<evidence type="ECO:0000313" key="4">
    <source>
        <dbReference type="Proteomes" id="UP000439113"/>
    </source>
</evidence>
<reference evidence="3 4" key="1">
    <citation type="submission" date="2019-11" db="EMBL/GenBank/DDBJ databases">
        <title>Whole-genome sequence of a Rhodoblastus acidophilus DSM 142.</title>
        <authorList>
            <person name="Kyndt J.A."/>
            <person name="Meyer T.E."/>
        </authorList>
    </citation>
    <scope>NUCLEOTIDE SEQUENCE [LARGE SCALE GENOMIC DNA]</scope>
    <source>
        <strain evidence="3 4">DSM 142</strain>
    </source>
</reference>
<comment type="caution">
    <text evidence="3">The sequence shown here is derived from an EMBL/GenBank/DDBJ whole genome shotgun (WGS) entry which is preliminary data.</text>
</comment>
<protein>
    <recommendedName>
        <fullName evidence="2">HTH cro/C1-type domain-containing protein</fullName>
    </recommendedName>
</protein>
<dbReference type="InterPro" id="IPR001387">
    <property type="entry name" value="Cro/C1-type_HTH"/>
</dbReference>
<dbReference type="OrthoDB" id="9805356at2"/>
<feature type="region of interest" description="Disordered" evidence="1">
    <location>
        <begin position="92"/>
        <end position="124"/>
    </location>
</feature>
<dbReference type="GO" id="GO:0003677">
    <property type="term" value="F:DNA binding"/>
    <property type="evidence" value="ECO:0007669"/>
    <property type="project" value="InterPro"/>
</dbReference>
<dbReference type="SMART" id="SM00530">
    <property type="entry name" value="HTH_XRE"/>
    <property type="match status" value="1"/>
</dbReference>
<dbReference type="EMBL" id="WNKS01000011">
    <property type="protein sequence ID" value="MTV31861.1"/>
    <property type="molecule type" value="Genomic_DNA"/>
</dbReference>
<accession>A0A6N8DRR5</accession>
<gene>
    <name evidence="3" type="ORF">GJ654_12785</name>
</gene>
<evidence type="ECO:0000259" key="2">
    <source>
        <dbReference type="PROSITE" id="PS50943"/>
    </source>
</evidence>
<dbReference type="Proteomes" id="UP000439113">
    <property type="component" value="Unassembled WGS sequence"/>
</dbReference>
<dbReference type="AlphaFoldDB" id="A0A6N8DRR5"/>
<dbReference type="Gene3D" id="1.10.260.40">
    <property type="entry name" value="lambda repressor-like DNA-binding domains"/>
    <property type="match status" value="1"/>
</dbReference>
<organism evidence="3 4">
    <name type="scientific">Rhodoblastus acidophilus</name>
    <name type="common">Rhodopseudomonas acidophila</name>
    <dbReference type="NCBI Taxonomy" id="1074"/>
    <lineage>
        <taxon>Bacteria</taxon>
        <taxon>Pseudomonadati</taxon>
        <taxon>Pseudomonadota</taxon>
        <taxon>Alphaproteobacteria</taxon>
        <taxon>Hyphomicrobiales</taxon>
        <taxon>Rhodoblastaceae</taxon>
        <taxon>Rhodoblastus</taxon>
    </lineage>
</organism>
<sequence>MMTTTPSIDLVMGSRLRNRRMTRGIDKATLAKAVGDTETHINAFELGIERIDPRSMLALCGALHVNIGYFFEPWAEQLRSHRTQTQAAAKFKLQHSEDDTSGSEAMRDTLISEAPARTREHRAR</sequence>
<name>A0A6N8DRR5_RHOAC</name>
<proteinExistence type="predicted"/>
<evidence type="ECO:0000256" key="1">
    <source>
        <dbReference type="SAM" id="MobiDB-lite"/>
    </source>
</evidence>